<feature type="transmembrane region" description="Helical" evidence="1">
    <location>
        <begin position="264"/>
        <end position="289"/>
    </location>
</feature>
<dbReference type="RefSeq" id="WP_174632182.1">
    <property type="nucleotide sequence ID" value="NZ_CP049074.1"/>
</dbReference>
<evidence type="ECO:0000313" key="3">
    <source>
        <dbReference type="EMBL" id="QKR00809.1"/>
    </source>
</evidence>
<feature type="transmembrane region" description="Helical" evidence="1">
    <location>
        <begin position="70"/>
        <end position="87"/>
    </location>
</feature>
<dbReference type="PROSITE" id="PS50850">
    <property type="entry name" value="MFS"/>
    <property type="match status" value="1"/>
</dbReference>
<dbReference type="PANTHER" id="PTHR23537:SF1">
    <property type="entry name" value="SUGAR TRANSPORTER"/>
    <property type="match status" value="1"/>
</dbReference>
<feature type="transmembrane region" description="Helical" evidence="1">
    <location>
        <begin position="197"/>
        <end position="219"/>
    </location>
</feature>
<dbReference type="KEGG" id="mten:GWK48_10810"/>
<feature type="transmembrane region" description="Helical" evidence="1">
    <location>
        <begin position="352"/>
        <end position="372"/>
    </location>
</feature>
<dbReference type="InterPro" id="IPR010645">
    <property type="entry name" value="MFS_4"/>
</dbReference>
<proteinExistence type="predicted"/>
<protein>
    <submittedName>
        <fullName evidence="3">MFS transporter</fullName>
    </submittedName>
</protein>
<feature type="transmembrane region" description="Helical" evidence="1">
    <location>
        <begin position="157"/>
        <end position="176"/>
    </location>
</feature>
<dbReference type="GeneID" id="55642439"/>
<name>A0A6N0NZ42_9CREN</name>
<evidence type="ECO:0000259" key="2">
    <source>
        <dbReference type="PROSITE" id="PS50850"/>
    </source>
</evidence>
<dbReference type="AlphaFoldDB" id="A0A6N0NZ42"/>
<evidence type="ECO:0000256" key="1">
    <source>
        <dbReference type="SAM" id="Phobius"/>
    </source>
</evidence>
<dbReference type="GO" id="GO:0022857">
    <property type="term" value="F:transmembrane transporter activity"/>
    <property type="evidence" value="ECO:0007669"/>
    <property type="project" value="InterPro"/>
</dbReference>
<dbReference type="EMBL" id="CP049074">
    <property type="protein sequence ID" value="QKR00809.1"/>
    <property type="molecule type" value="Genomic_DNA"/>
</dbReference>
<sequence length="375" mass="40338">MRKEIFLGWFGTFLQLLIRSSWGVISVPLATVLHLNSLGIGLIASAFYLGYVVTSIPWGVTIDRFGPTKVISLSSLVLLIINLLLFLNLSSFTLVFIAYLMEGTIASGIFPSAMKVVSLTESGSGLVSSIALLDGALPVTILLLGVISPVLIKDWRYLFLALSLGFAIALILSLRVKVNNRPIGVRRSLTILMDRRVAIATAMRFGEMWSTWGTITWIFPLLVLYRHVSTSLSGVFLLLFGLGQLLGILAVGRLVNVMGDKKVILINLLGFLLLTGLVAVTTSTMLLMVEALPLGVFSFAFRPPTDALIIKVSGNLRAGTSIGFTNSVSQVATMVVPSFIGLVLLATHSFPLSMVSLDLGCIVSIICLFLIYGGA</sequence>
<feature type="domain" description="Major facilitator superfamily (MFS) profile" evidence="2">
    <location>
        <begin position="4"/>
        <end position="375"/>
    </location>
</feature>
<reference evidence="3 4" key="1">
    <citation type="submission" date="2020-02" db="EMBL/GenBank/DDBJ databases">
        <title>Comparative genome analysis reveals the metabolism and evolution of the thermophilic archaeal genus Metallosphaera.</title>
        <authorList>
            <person name="Jiang C."/>
        </authorList>
    </citation>
    <scope>NUCLEOTIDE SEQUENCE [LARGE SCALE GENOMIC DNA]</scope>
    <source>
        <strain evidence="3 4">Ric-A</strain>
    </source>
</reference>
<gene>
    <name evidence="3" type="ORF">GWK48_10810</name>
</gene>
<keyword evidence="4" id="KW-1185">Reference proteome</keyword>
<feature type="transmembrane region" description="Helical" evidence="1">
    <location>
        <begin position="39"/>
        <end position="58"/>
    </location>
</feature>
<dbReference type="InterPro" id="IPR011701">
    <property type="entry name" value="MFS"/>
</dbReference>
<feature type="transmembrane region" description="Helical" evidence="1">
    <location>
        <begin position="93"/>
        <end position="114"/>
    </location>
</feature>
<dbReference type="Gene3D" id="1.20.1250.20">
    <property type="entry name" value="MFS general substrate transporter like domains"/>
    <property type="match status" value="2"/>
</dbReference>
<keyword evidence="1" id="KW-0472">Membrane</keyword>
<keyword evidence="1" id="KW-0812">Transmembrane</keyword>
<feature type="transmembrane region" description="Helical" evidence="1">
    <location>
        <begin position="231"/>
        <end position="252"/>
    </location>
</feature>
<evidence type="ECO:0000313" key="4">
    <source>
        <dbReference type="Proteomes" id="UP000509301"/>
    </source>
</evidence>
<feature type="transmembrane region" description="Helical" evidence="1">
    <location>
        <begin position="126"/>
        <end position="151"/>
    </location>
</feature>
<organism evidence="3 4">
    <name type="scientific">Metallosphaera tengchongensis</name>
    <dbReference type="NCBI Taxonomy" id="1532350"/>
    <lineage>
        <taxon>Archaea</taxon>
        <taxon>Thermoproteota</taxon>
        <taxon>Thermoprotei</taxon>
        <taxon>Sulfolobales</taxon>
        <taxon>Sulfolobaceae</taxon>
        <taxon>Metallosphaera</taxon>
    </lineage>
</organism>
<dbReference type="InterPro" id="IPR036259">
    <property type="entry name" value="MFS_trans_sf"/>
</dbReference>
<accession>A0A6N0NZ42</accession>
<dbReference type="OrthoDB" id="129688at2157"/>
<feature type="transmembrane region" description="Helical" evidence="1">
    <location>
        <begin position="327"/>
        <end position="345"/>
    </location>
</feature>
<dbReference type="PANTHER" id="PTHR23537">
    <property type="match status" value="1"/>
</dbReference>
<dbReference type="SUPFAM" id="SSF103473">
    <property type="entry name" value="MFS general substrate transporter"/>
    <property type="match status" value="1"/>
</dbReference>
<dbReference type="Proteomes" id="UP000509301">
    <property type="component" value="Chromosome"/>
</dbReference>
<dbReference type="InterPro" id="IPR020846">
    <property type="entry name" value="MFS_dom"/>
</dbReference>
<keyword evidence="1" id="KW-1133">Transmembrane helix</keyword>
<dbReference type="Pfam" id="PF07690">
    <property type="entry name" value="MFS_1"/>
    <property type="match status" value="2"/>
</dbReference>